<dbReference type="NCBIfam" id="TIGR01616">
    <property type="entry name" value="nitro_assoc"/>
    <property type="match status" value="1"/>
</dbReference>
<dbReference type="InterPro" id="IPR036249">
    <property type="entry name" value="Thioredoxin-like_sf"/>
</dbReference>
<dbReference type="Pfam" id="PF03960">
    <property type="entry name" value="ArsC"/>
    <property type="match status" value="1"/>
</dbReference>
<dbReference type="Gene3D" id="3.40.30.10">
    <property type="entry name" value="Glutaredoxin"/>
    <property type="match status" value="1"/>
</dbReference>
<evidence type="ECO:0000256" key="1">
    <source>
        <dbReference type="ARBA" id="ARBA00007198"/>
    </source>
</evidence>
<dbReference type="RefSeq" id="WP_109324057.1">
    <property type="nucleotide sequence ID" value="NZ_CP029352.1"/>
</dbReference>
<name>A0A2S2CKZ0_9PROT</name>
<accession>A0A2S2CKZ0</accession>
<protein>
    <submittedName>
        <fullName evidence="3">Nitrogen fixation protein NifO</fullName>
    </submittedName>
</protein>
<reference evidence="4" key="1">
    <citation type="submission" date="2018-05" db="EMBL/GenBank/DDBJ databases">
        <title>Azospirillum thermophila sp. nov., a novel isolated from hot spring.</title>
        <authorList>
            <person name="Zhao Z."/>
        </authorList>
    </citation>
    <scope>NUCLEOTIDE SEQUENCE [LARGE SCALE GENOMIC DNA]</scope>
    <source>
        <strain evidence="4">CFH 70021</strain>
    </source>
</reference>
<keyword evidence="4" id="KW-1185">Reference proteome</keyword>
<dbReference type="SUPFAM" id="SSF52833">
    <property type="entry name" value="Thioredoxin-like"/>
    <property type="match status" value="1"/>
</dbReference>
<dbReference type="AlphaFoldDB" id="A0A2S2CKZ0"/>
<organism evidence="3 4">
    <name type="scientific">Azospirillum thermophilum</name>
    <dbReference type="NCBI Taxonomy" id="2202148"/>
    <lineage>
        <taxon>Bacteria</taxon>
        <taxon>Pseudomonadati</taxon>
        <taxon>Pseudomonadota</taxon>
        <taxon>Alphaproteobacteria</taxon>
        <taxon>Rhodospirillales</taxon>
        <taxon>Azospirillaceae</taxon>
        <taxon>Azospirillum</taxon>
    </lineage>
</organism>
<proteinExistence type="inferred from homology"/>
<dbReference type="Proteomes" id="UP000245629">
    <property type="component" value="Chromosome 1"/>
</dbReference>
<dbReference type="EMBL" id="CP029352">
    <property type="protein sequence ID" value="AWK85116.1"/>
    <property type="molecule type" value="Genomic_DNA"/>
</dbReference>
<evidence type="ECO:0000313" key="4">
    <source>
        <dbReference type="Proteomes" id="UP000245629"/>
    </source>
</evidence>
<dbReference type="InterPro" id="IPR006503">
    <property type="entry name" value="Nase-assoc"/>
</dbReference>
<dbReference type="PROSITE" id="PS51353">
    <property type="entry name" value="ARSC"/>
    <property type="match status" value="1"/>
</dbReference>
<dbReference type="InterPro" id="IPR006660">
    <property type="entry name" value="Arsenate_reductase-like"/>
</dbReference>
<evidence type="ECO:0000313" key="3">
    <source>
        <dbReference type="EMBL" id="AWK85116.1"/>
    </source>
</evidence>
<dbReference type="KEGG" id="azz:DEW08_02000"/>
<gene>
    <name evidence="3" type="ORF">DEW08_02000</name>
</gene>
<sequence length="142" mass="15397">MAEVIFYGLADCPANARQKQQLLAAGHSLVERDLATADLDGAGLRAFFGDRPVESWFNRRAAAVRSGAIQPDALEEGTALAALLADRDLIRRPLIQVGDRREAGFDPTLLHGWIGLTAGESCDSKHARGQCDHGHHHVHKTL</sequence>
<dbReference type="OrthoDB" id="5432555at2"/>
<evidence type="ECO:0000256" key="2">
    <source>
        <dbReference type="PROSITE-ProRule" id="PRU01282"/>
    </source>
</evidence>
<comment type="similarity">
    <text evidence="1 2">Belongs to the ArsC family.</text>
</comment>